<feature type="domain" description="Alpha/beta hydrolase fold-3" evidence="2">
    <location>
        <begin position="75"/>
        <end position="280"/>
    </location>
</feature>
<evidence type="ECO:0000313" key="4">
    <source>
        <dbReference type="Proteomes" id="UP000217209"/>
    </source>
</evidence>
<organism evidence="3 4">
    <name type="scientific">Corynebacterium glaucum</name>
    <dbReference type="NCBI Taxonomy" id="187491"/>
    <lineage>
        <taxon>Bacteria</taxon>
        <taxon>Bacillati</taxon>
        <taxon>Actinomycetota</taxon>
        <taxon>Actinomycetes</taxon>
        <taxon>Mycobacteriales</taxon>
        <taxon>Corynebacteriaceae</taxon>
        <taxon>Corynebacterium</taxon>
    </lineage>
</organism>
<reference evidence="3 4" key="1">
    <citation type="submission" date="2016-12" db="EMBL/GenBank/DDBJ databases">
        <authorList>
            <person name="Song W.-J."/>
            <person name="Kurnit D.M."/>
        </authorList>
    </citation>
    <scope>NUCLEOTIDE SEQUENCE [LARGE SCALE GENOMIC DNA]</scope>
    <source>
        <strain evidence="3 4">DSM 30827</strain>
    </source>
</reference>
<dbReference type="AlphaFoldDB" id="A0A1Q2HV86"/>
<keyword evidence="4" id="KW-1185">Reference proteome</keyword>
<protein>
    <submittedName>
        <fullName evidence="3">Lipase 2</fullName>
        <ecNumber evidence="3">3.1.1.3</ecNumber>
    </submittedName>
</protein>
<dbReference type="InterPro" id="IPR029058">
    <property type="entry name" value="AB_hydrolase_fold"/>
</dbReference>
<evidence type="ECO:0000256" key="1">
    <source>
        <dbReference type="ARBA" id="ARBA00022801"/>
    </source>
</evidence>
<dbReference type="Proteomes" id="UP000217209">
    <property type="component" value="Chromosome"/>
</dbReference>
<proteinExistence type="predicted"/>
<dbReference type="SUPFAM" id="SSF53474">
    <property type="entry name" value="alpha/beta-Hydrolases"/>
    <property type="match status" value="1"/>
</dbReference>
<evidence type="ECO:0000259" key="2">
    <source>
        <dbReference type="Pfam" id="PF07859"/>
    </source>
</evidence>
<dbReference type="InterPro" id="IPR050300">
    <property type="entry name" value="GDXG_lipolytic_enzyme"/>
</dbReference>
<evidence type="ECO:0000313" key="3">
    <source>
        <dbReference type="EMBL" id="AQQ14759.1"/>
    </source>
</evidence>
<dbReference type="Gene3D" id="3.40.50.1820">
    <property type="entry name" value="alpha/beta hydrolase"/>
    <property type="match status" value="1"/>
</dbReference>
<dbReference type="PANTHER" id="PTHR48081">
    <property type="entry name" value="AB HYDROLASE SUPERFAMILY PROTEIN C4A8.06C"/>
    <property type="match status" value="1"/>
</dbReference>
<gene>
    <name evidence="3" type="primary">lip2</name>
    <name evidence="3" type="ORF">CGLAU_03915</name>
</gene>
<dbReference type="RefSeq" id="WP_198305008.1">
    <property type="nucleotide sequence ID" value="NZ_CP019688.1"/>
</dbReference>
<keyword evidence="1 3" id="KW-0378">Hydrolase</keyword>
<sequence>MTTPHSGEPTIMPYVRPELRRRARLIPHPPVQYRTTRWVTSNGQLLFPTPRREGVDVLRRGHYLIFRPHKPKGALMWLHGGGHIIGHPSQDGPMCANTAAEVGVTVVAPRYPLSPAHPFPTGLNFALEAWAWMHAHADEFGAPFAIGGESAGGGLAAAACQRLLDEGGPLPRAQWLFCPMLDDRPTADRSRDFPRDRPVANNAQTRFAWASYLGQAPGAETVPQYSVPARRDDLRGLPPAWLSAGDIELFYPEICDYTARLRAAGVPAQLEIIEGAPHAVELWAFDIGVVKQMLASARRWLADQLD</sequence>
<dbReference type="Pfam" id="PF07859">
    <property type="entry name" value="Abhydrolase_3"/>
    <property type="match status" value="1"/>
</dbReference>
<dbReference type="GO" id="GO:0004806">
    <property type="term" value="F:triacylglycerol lipase activity"/>
    <property type="evidence" value="ECO:0007669"/>
    <property type="project" value="UniProtKB-EC"/>
</dbReference>
<accession>A0A1Q2HV86</accession>
<dbReference type="InterPro" id="IPR013094">
    <property type="entry name" value="AB_hydrolase_3"/>
</dbReference>
<dbReference type="EC" id="3.1.1.3" evidence="3"/>
<dbReference type="KEGG" id="cgv:CGLAU_03915"/>
<name>A0A1Q2HV86_9CORY</name>
<dbReference type="EMBL" id="CP019688">
    <property type="protein sequence ID" value="AQQ14759.1"/>
    <property type="molecule type" value="Genomic_DNA"/>
</dbReference>